<dbReference type="Gene3D" id="1.10.510.10">
    <property type="entry name" value="Transferase(Phosphotransferase) domain 1"/>
    <property type="match status" value="1"/>
</dbReference>
<name>A0A803NX43_CANSA</name>
<dbReference type="Gramene" id="evm.model.02.2285">
    <property type="protein sequence ID" value="cds.evm.model.02.2285"/>
    <property type="gene ID" value="evm.TU.02.2285"/>
</dbReference>
<dbReference type="PROSITE" id="PS00108">
    <property type="entry name" value="PROTEIN_KINASE_ST"/>
    <property type="match status" value="1"/>
</dbReference>
<dbReference type="InterPro" id="IPR011009">
    <property type="entry name" value="Kinase-like_dom_sf"/>
</dbReference>
<dbReference type="SMART" id="SM00220">
    <property type="entry name" value="S_TKc"/>
    <property type="match status" value="1"/>
</dbReference>
<dbReference type="GO" id="GO:0016787">
    <property type="term" value="F:hydrolase activity"/>
    <property type="evidence" value="ECO:0007669"/>
    <property type="project" value="InterPro"/>
</dbReference>
<dbReference type="AlphaFoldDB" id="A0A803NX43"/>
<dbReference type="InterPro" id="IPR008271">
    <property type="entry name" value="Ser/Thr_kinase_AS"/>
</dbReference>
<dbReference type="OMA" id="ESFHAIV"/>
<accession>A0A803NX43</accession>
<evidence type="ECO:0000256" key="2">
    <source>
        <dbReference type="ARBA" id="ARBA00022741"/>
    </source>
</evidence>
<dbReference type="InterPro" id="IPR029058">
    <property type="entry name" value="AB_hydrolase_fold"/>
</dbReference>
<proteinExistence type="predicted"/>
<evidence type="ECO:0000256" key="5">
    <source>
        <dbReference type="PROSITE-ProRule" id="PRU10141"/>
    </source>
</evidence>
<dbReference type="SUPFAM" id="SSF56112">
    <property type="entry name" value="Protein kinase-like (PK-like)"/>
    <property type="match status" value="1"/>
</dbReference>
<feature type="transmembrane region" description="Helical" evidence="6">
    <location>
        <begin position="6"/>
        <end position="26"/>
    </location>
</feature>
<organism evidence="8 9">
    <name type="scientific">Cannabis sativa</name>
    <name type="common">Hemp</name>
    <name type="synonym">Marijuana</name>
    <dbReference type="NCBI Taxonomy" id="3483"/>
    <lineage>
        <taxon>Eukaryota</taxon>
        <taxon>Viridiplantae</taxon>
        <taxon>Streptophyta</taxon>
        <taxon>Embryophyta</taxon>
        <taxon>Tracheophyta</taxon>
        <taxon>Spermatophyta</taxon>
        <taxon>Magnoliopsida</taxon>
        <taxon>eudicotyledons</taxon>
        <taxon>Gunneridae</taxon>
        <taxon>Pentapetalae</taxon>
        <taxon>rosids</taxon>
        <taxon>fabids</taxon>
        <taxon>Rosales</taxon>
        <taxon>Cannabaceae</taxon>
        <taxon>Cannabis</taxon>
    </lineage>
</organism>
<evidence type="ECO:0000259" key="7">
    <source>
        <dbReference type="PROSITE" id="PS50011"/>
    </source>
</evidence>
<evidence type="ECO:0000256" key="1">
    <source>
        <dbReference type="ARBA" id="ARBA00022679"/>
    </source>
</evidence>
<keyword evidence="1" id="KW-0808">Transferase</keyword>
<dbReference type="InterPro" id="IPR017441">
    <property type="entry name" value="Protein_kinase_ATP_BS"/>
</dbReference>
<feature type="binding site" evidence="5">
    <location>
        <position position="131"/>
    </location>
    <ligand>
        <name>ATP</name>
        <dbReference type="ChEBI" id="CHEBI:30616"/>
    </ligand>
</feature>
<keyword evidence="2 5" id="KW-0547">Nucleotide-binding</keyword>
<dbReference type="InterPro" id="IPR003140">
    <property type="entry name" value="PLipase/COase/thioEstase"/>
</dbReference>
<keyword evidence="6" id="KW-0812">Transmembrane</keyword>
<reference evidence="8" key="2">
    <citation type="submission" date="2021-03" db="UniProtKB">
        <authorList>
            <consortium name="EnsemblPlants"/>
        </authorList>
    </citation>
    <scope>IDENTIFICATION</scope>
</reference>
<evidence type="ECO:0000313" key="8">
    <source>
        <dbReference type="EnsemblPlants" id="cds.evm.model.02.2285"/>
    </source>
</evidence>
<dbReference type="Pfam" id="PF02230">
    <property type="entry name" value="Abhydrolase_2"/>
    <property type="match status" value="1"/>
</dbReference>
<evidence type="ECO:0000256" key="3">
    <source>
        <dbReference type="ARBA" id="ARBA00022777"/>
    </source>
</evidence>
<evidence type="ECO:0000256" key="6">
    <source>
        <dbReference type="SAM" id="Phobius"/>
    </source>
</evidence>
<keyword evidence="6" id="KW-1133">Transmembrane helix</keyword>
<dbReference type="Gene3D" id="3.30.200.20">
    <property type="entry name" value="Phosphorylase Kinase, domain 1"/>
    <property type="match status" value="1"/>
</dbReference>
<dbReference type="EnsemblPlants" id="evm.model.02.2285">
    <property type="protein sequence ID" value="cds.evm.model.02.2285"/>
    <property type="gene ID" value="evm.TU.02.2285"/>
</dbReference>
<dbReference type="PROSITE" id="PS50011">
    <property type="entry name" value="PROTEIN_KINASE_DOM"/>
    <property type="match status" value="1"/>
</dbReference>
<protein>
    <recommendedName>
        <fullName evidence="7">Protein kinase domain-containing protein</fullName>
    </recommendedName>
</protein>
<dbReference type="InterPro" id="IPR000719">
    <property type="entry name" value="Prot_kinase_dom"/>
</dbReference>
<keyword evidence="4 5" id="KW-0067">ATP-binding</keyword>
<dbReference type="FunFam" id="1.10.510.10:FF:000537">
    <property type="entry name" value="Putative receptor-like protein kinase"/>
    <property type="match status" value="1"/>
</dbReference>
<evidence type="ECO:0000256" key="4">
    <source>
        <dbReference type="ARBA" id="ARBA00022840"/>
    </source>
</evidence>
<dbReference type="PROSITE" id="PS00107">
    <property type="entry name" value="PROTEIN_KINASE_ATP"/>
    <property type="match status" value="1"/>
</dbReference>
<dbReference type="PANTHER" id="PTHR46234">
    <property type="entry name" value="ALPHA/BETA-HYDROLASES SUPERFAMILY PROTEIN"/>
    <property type="match status" value="1"/>
</dbReference>
<dbReference type="Gene3D" id="3.40.50.1820">
    <property type="entry name" value="alpha/beta hydrolase"/>
    <property type="match status" value="1"/>
</dbReference>
<reference evidence="8" key="1">
    <citation type="submission" date="2018-11" db="EMBL/GenBank/DDBJ databases">
        <authorList>
            <person name="Grassa J C."/>
        </authorList>
    </citation>
    <scope>NUCLEOTIDE SEQUENCE [LARGE SCALE GENOMIC DNA]</scope>
</reference>
<keyword evidence="6" id="KW-0472">Membrane</keyword>
<evidence type="ECO:0000313" key="9">
    <source>
        <dbReference type="Proteomes" id="UP000596661"/>
    </source>
</evidence>
<keyword evidence="3" id="KW-0418">Kinase</keyword>
<dbReference type="Pfam" id="PF00069">
    <property type="entry name" value="Pkinase"/>
    <property type="match status" value="1"/>
</dbReference>
<dbReference type="SUPFAM" id="SSF53474">
    <property type="entry name" value="alpha/beta-Hydrolases"/>
    <property type="match status" value="1"/>
</dbReference>
<dbReference type="Proteomes" id="UP000596661">
    <property type="component" value="Chromosome 2"/>
</dbReference>
<dbReference type="FunFam" id="3.30.200.20:FF:000483">
    <property type="entry name" value="Putative receptor-like protein kinase"/>
    <property type="match status" value="1"/>
</dbReference>
<keyword evidence="9" id="KW-1185">Reference proteome</keyword>
<feature type="transmembrane region" description="Helical" evidence="6">
    <location>
        <begin position="33"/>
        <end position="54"/>
    </location>
</feature>
<feature type="domain" description="Protein kinase" evidence="7">
    <location>
        <begin position="103"/>
        <end position="417"/>
    </location>
</feature>
<dbReference type="EMBL" id="UZAU01000235">
    <property type="status" value="NOT_ANNOTATED_CDS"/>
    <property type="molecule type" value="Genomic_DNA"/>
</dbReference>
<dbReference type="GO" id="GO:0005524">
    <property type="term" value="F:ATP binding"/>
    <property type="evidence" value="ECO:0007669"/>
    <property type="project" value="UniProtKB-UniRule"/>
</dbReference>
<sequence>MEDALANIIAVSTVLSLLLLIIVTRITLHLSKAFFLICGSAISVIIAVFIWLIIRRHYNRSRKQLESKHVSEGRELRIEYSFLRKVAGVPTKFRYNEIEEATDNFQALIGRGGSATVFKGILTDGTSVAVKCIGTNGTDKVDRGDKEFRSEVAAIASVQHVNLVRLLGYCIVPGRPRYLVYDFLPNGSLDAWIFPPREENNFNPNRNISRRTNRREGCLCWDLRYRVAQDVAKALAYLHHDCRSRVLHLDVKPENILLDESFHAIVADFGLSRLMGKDESQILTTIRGTRGYLAPEWLLERGISEKSDVYSYGMVLLEMIGGRRNTVSRTVADRRNNKAAGIKKWEYFPKILSEKMREGKIMEVVDRRLMAENGGRGADEREVMRLAYVGLWCIQERARMRPSMAQVLEMLEGRVVVEEPPDTKMVVVDLLSIDDDDPAAPQLAAFSVGDDNSNCNTTSSMYSSAVSVLTSGSSNAGCSSSLCQSKKSNLDCLTTKENCVGYYNGYGARTVRRAFEFGRTYVVRPKGRHQATVVWLHGLGDNGSSWSQLLETLPLSNIKWICPTAPTQPISVFGGFPSTAWFDVEDLSEDASDDLEGLDSAASHVANLLANEPADIKIGVGGFSMGAAAALYSATCFISGKYGNDNPFPVNISAVVGLSGWLPCAKILRNKIEGVAEATRRASSLPILLCHGKVDDVVIYKFGEKSSQVLSSTGFQDVTFKSYSALGHYTIPEEMDAVCAWLKSKLSLDDTSLDNGV</sequence>
<dbReference type="GO" id="GO:0004672">
    <property type="term" value="F:protein kinase activity"/>
    <property type="evidence" value="ECO:0007669"/>
    <property type="project" value="InterPro"/>
</dbReference>